<evidence type="ECO:0000313" key="3">
    <source>
        <dbReference type="EMBL" id="KIO30246.1"/>
    </source>
</evidence>
<feature type="domain" description="Ribosomal RNA methyltransferase FtsJ" evidence="2">
    <location>
        <begin position="84"/>
        <end position="264"/>
    </location>
</feature>
<organism evidence="3 4">
    <name type="scientific">Tulasnella calospora MUT 4182</name>
    <dbReference type="NCBI Taxonomy" id="1051891"/>
    <lineage>
        <taxon>Eukaryota</taxon>
        <taxon>Fungi</taxon>
        <taxon>Dikarya</taxon>
        <taxon>Basidiomycota</taxon>
        <taxon>Agaricomycotina</taxon>
        <taxon>Agaricomycetes</taxon>
        <taxon>Cantharellales</taxon>
        <taxon>Tulasnellaceae</taxon>
        <taxon>Tulasnella</taxon>
    </lineage>
</organism>
<keyword evidence="4" id="KW-1185">Reference proteome</keyword>
<evidence type="ECO:0000256" key="1">
    <source>
        <dbReference type="SAM" id="MobiDB-lite"/>
    </source>
</evidence>
<dbReference type="InterPro" id="IPR029063">
    <property type="entry name" value="SAM-dependent_MTases_sf"/>
</dbReference>
<evidence type="ECO:0000259" key="2">
    <source>
        <dbReference type="Pfam" id="PF01728"/>
    </source>
</evidence>
<dbReference type="Pfam" id="PF01728">
    <property type="entry name" value="FtsJ"/>
    <property type="match status" value="1"/>
</dbReference>
<feature type="region of interest" description="Disordered" evidence="1">
    <location>
        <begin position="1"/>
        <end position="21"/>
    </location>
</feature>
<dbReference type="GO" id="GO:0008168">
    <property type="term" value="F:methyltransferase activity"/>
    <property type="evidence" value="ECO:0007669"/>
    <property type="project" value="InterPro"/>
</dbReference>
<dbReference type="InterPro" id="IPR002877">
    <property type="entry name" value="RNA_MeTrfase_FtsJ_dom"/>
</dbReference>
<gene>
    <name evidence="3" type="ORF">M407DRAFT_225086</name>
</gene>
<protein>
    <recommendedName>
        <fullName evidence="2">Ribosomal RNA methyltransferase FtsJ domain-containing protein</fullName>
    </recommendedName>
</protein>
<reference evidence="4" key="2">
    <citation type="submission" date="2015-01" db="EMBL/GenBank/DDBJ databases">
        <title>Evolutionary Origins and Diversification of the Mycorrhizal Mutualists.</title>
        <authorList>
            <consortium name="DOE Joint Genome Institute"/>
            <consortium name="Mycorrhizal Genomics Consortium"/>
            <person name="Kohler A."/>
            <person name="Kuo A."/>
            <person name="Nagy L.G."/>
            <person name="Floudas D."/>
            <person name="Copeland A."/>
            <person name="Barry K.W."/>
            <person name="Cichocki N."/>
            <person name="Veneault-Fourrey C."/>
            <person name="LaButti K."/>
            <person name="Lindquist E.A."/>
            <person name="Lipzen A."/>
            <person name="Lundell T."/>
            <person name="Morin E."/>
            <person name="Murat C."/>
            <person name="Riley R."/>
            <person name="Ohm R."/>
            <person name="Sun H."/>
            <person name="Tunlid A."/>
            <person name="Henrissat B."/>
            <person name="Grigoriev I.V."/>
            <person name="Hibbett D.S."/>
            <person name="Martin F."/>
        </authorList>
    </citation>
    <scope>NUCLEOTIDE SEQUENCE [LARGE SCALE GENOMIC DNA]</scope>
    <source>
        <strain evidence="4">MUT 4182</strain>
    </source>
</reference>
<reference evidence="3 4" key="1">
    <citation type="submission" date="2014-04" db="EMBL/GenBank/DDBJ databases">
        <authorList>
            <consortium name="DOE Joint Genome Institute"/>
            <person name="Kuo A."/>
            <person name="Girlanda M."/>
            <person name="Perotto S."/>
            <person name="Kohler A."/>
            <person name="Nagy L.G."/>
            <person name="Floudas D."/>
            <person name="Copeland A."/>
            <person name="Barry K.W."/>
            <person name="Cichocki N."/>
            <person name="Veneault-Fourrey C."/>
            <person name="LaButti K."/>
            <person name="Lindquist E.A."/>
            <person name="Lipzen A."/>
            <person name="Lundell T."/>
            <person name="Morin E."/>
            <person name="Murat C."/>
            <person name="Sun H."/>
            <person name="Tunlid A."/>
            <person name="Henrissat B."/>
            <person name="Grigoriev I.V."/>
            <person name="Hibbett D.S."/>
            <person name="Martin F."/>
            <person name="Nordberg H.P."/>
            <person name="Cantor M.N."/>
            <person name="Hua S.X."/>
        </authorList>
    </citation>
    <scope>NUCLEOTIDE SEQUENCE [LARGE SCALE GENOMIC DNA]</scope>
    <source>
        <strain evidence="3 4">MUT 4182</strain>
    </source>
</reference>
<dbReference type="OrthoDB" id="417125at2759"/>
<proteinExistence type="predicted"/>
<dbReference type="Gene3D" id="3.40.50.150">
    <property type="entry name" value="Vaccinia Virus protein VP39"/>
    <property type="match status" value="1"/>
</dbReference>
<sequence>MSTTAQRPQPPPLTSNGGDPYEKLSTTVIATGCQAFADLHELTRKGWKDPSLDAHFQNLKRMSAQPSTVETAGSWCKTYCKSMHNMNRQMKFIPDGPFNFLDLGCAPGGYSKCILETNPRSVGTGVCLPVQDGGYLFMLPKYMRARYTVHYADMTKYNLRKGEPKGYAYPPPFQPASFDLVIADAHPLHTREFNARVPHVLLVTQLIIAINAVKEGGTIFIKLSKPASFTTASVLYLMDSICSSLETIKPRTVHRNRGTFYTIARGVQRGEVLKGYLDVLHQMRRDLLNSVLDSGSVPSVYERITTLARLKECYIPRLIELGTPVWEVQREHLAWFIRNKGSAGSAGAGSKGENDTEAEY</sequence>
<dbReference type="AlphaFoldDB" id="A0A0C3QPK9"/>
<dbReference type="EMBL" id="KN822974">
    <property type="protein sequence ID" value="KIO30246.1"/>
    <property type="molecule type" value="Genomic_DNA"/>
</dbReference>
<name>A0A0C3QPK9_9AGAM</name>
<dbReference type="GO" id="GO:0032259">
    <property type="term" value="P:methylation"/>
    <property type="evidence" value="ECO:0007669"/>
    <property type="project" value="InterPro"/>
</dbReference>
<accession>A0A0C3QPK9</accession>
<dbReference type="HOGENOM" id="CLU_043071_1_0_1"/>
<dbReference type="Proteomes" id="UP000054248">
    <property type="component" value="Unassembled WGS sequence"/>
</dbReference>
<evidence type="ECO:0000313" key="4">
    <source>
        <dbReference type="Proteomes" id="UP000054248"/>
    </source>
</evidence>
<dbReference type="STRING" id="1051891.A0A0C3QPK9"/>
<dbReference type="SUPFAM" id="SSF53335">
    <property type="entry name" value="S-adenosyl-L-methionine-dependent methyltransferases"/>
    <property type="match status" value="1"/>
</dbReference>